<proteinExistence type="predicted"/>
<feature type="transmembrane region" description="Helical" evidence="1">
    <location>
        <begin position="20"/>
        <end position="42"/>
    </location>
</feature>
<dbReference type="EMBL" id="JABEZX010000009">
    <property type="protein sequence ID" value="MBA0564956.1"/>
    <property type="molecule type" value="Genomic_DNA"/>
</dbReference>
<protein>
    <submittedName>
        <fullName evidence="2">Uncharacterized protein</fullName>
    </submittedName>
</protein>
<keyword evidence="1" id="KW-0812">Transmembrane</keyword>
<reference evidence="2 3" key="1">
    <citation type="journal article" date="2019" name="Genome Biol. Evol.">
        <title>Insights into the evolution of the New World diploid cottons (Gossypium, subgenus Houzingenia) based on genome sequencing.</title>
        <authorList>
            <person name="Grover C.E."/>
            <person name="Arick M.A. 2nd"/>
            <person name="Thrash A."/>
            <person name="Conover J.L."/>
            <person name="Sanders W.S."/>
            <person name="Peterson D.G."/>
            <person name="Frelichowski J.E."/>
            <person name="Scheffler J.A."/>
            <person name="Scheffler B.E."/>
            <person name="Wendel J.F."/>
        </authorList>
    </citation>
    <scope>NUCLEOTIDE SEQUENCE [LARGE SCALE GENOMIC DNA]</scope>
    <source>
        <strain evidence="2">157</strain>
        <tissue evidence="2">Leaf</tissue>
    </source>
</reference>
<sequence>MLNLVALPQHQEHLLRKCQLTGIGTMQFLLVFSYLAVVWDGISVLKKKIKKYTS</sequence>
<accession>A0A7J8MJY9</accession>
<keyword evidence="1" id="KW-1133">Transmembrane helix</keyword>
<feature type="non-terminal residue" evidence="2">
    <location>
        <position position="54"/>
    </location>
</feature>
<organism evidence="2 3">
    <name type="scientific">Gossypium lobatum</name>
    <dbReference type="NCBI Taxonomy" id="34289"/>
    <lineage>
        <taxon>Eukaryota</taxon>
        <taxon>Viridiplantae</taxon>
        <taxon>Streptophyta</taxon>
        <taxon>Embryophyta</taxon>
        <taxon>Tracheophyta</taxon>
        <taxon>Spermatophyta</taxon>
        <taxon>Magnoliopsida</taxon>
        <taxon>eudicotyledons</taxon>
        <taxon>Gunneridae</taxon>
        <taxon>Pentapetalae</taxon>
        <taxon>rosids</taxon>
        <taxon>malvids</taxon>
        <taxon>Malvales</taxon>
        <taxon>Malvaceae</taxon>
        <taxon>Malvoideae</taxon>
        <taxon>Gossypium</taxon>
    </lineage>
</organism>
<evidence type="ECO:0000256" key="1">
    <source>
        <dbReference type="SAM" id="Phobius"/>
    </source>
</evidence>
<dbReference type="Proteomes" id="UP000593572">
    <property type="component" value="Unassembled WGS sequence"/>
</dbReference>
<comment type="caution">
    <text evidence="2">The sequence shown here is derived from an EMBL/GenBank/DDBJ whole genome shotgun (WGS) entry which is preliminary data.</text>
</comment>
<dbReference type="AlphaFoldDB" id="A0A7J8MJY9"/>
<evidence type="ECO:0000313" key="2">
    <source>
        <dbReference type="EMBL" id="MBA0564956.1"/>
    </source>
</evidence>
<evidence type="ECO:0000313" key="3">
    <source>
        <dbReference type="Proteomes" id="UP000593572"/>
    </source>
</evidence>
<gene>
    <name evidence="2" type="ORF">Golob_009860</name>
</gene>
<keyword evidence="1" id="KW-0472">Membrane</keyword>
<keyword evidence="3" id="KW-1185">Reference proteome</keyword>
<name>A0A7J8MJY9_9ROSI</name>